<dbReference type="EMBL" id="RXHU01000027">
    <property type="protein sequence ID" value="RTE09695.1"/>
    <property type="molecule type" value="Genomic_DNA"/>
</dbReference>
<gene>
    <name evidence="2" type="ORF">EJQ19_10620</name>
</gene>
<reference evidence="2 3" key="1">
    <citation type="submission" date="2018-12" db="EMBL/GenBank/DDBJ databases">
        <title>Bacillus ochoae sp. nov., Paenibacillus whitsoniae sp. nov., Paenibacillus spiritus sp. nov. Isolated from the Mars Exploration Rover during spacecraft assembly.</title>
        <authorList>
            <person name="Seuylemezian A."/>
            <person name="Vaishampayan P."/>
        </authorList>
    </citation>
    <scope>NUCLEOTIDE SEQUENCE [LARGE SCALE GENOMIC DNA]</scope>
    <source>
        <strain evidence="2 3">MER 54</strain>
    </source>
</reference>
<keyword evidence="3" id="KW-1185">Reference proteome</keyword>
<evidence type="ECO:0000313" key="3">
    <source>
        <dbReference type="Proteomes" id="UP000276128"/>
    </source>
</evidence>
<comment type="caution">
    <text evidence="2">The sequence shown here is derived from an EMBL/GenBank/DDBJ whole genome shotgun (WGS) entry which is preliminary data.</text>
</comment>
<feature type="transmembrane region" description="Helical" evidence="1">
    <location>
        <begin position="53"/>
        <end position="73"/>
    </location>
</feature>
<dbReference type="AlphaFoldDB" id="A0A430JFE4"/>
<organism evidence="2 3">
    <name type="scientific">Paenibacillus whitsoniae</name>
    <dbReference type="NCBI Taxonomy" id="2496558"/>
    <lineage>
        <taxon>Bacteria</taxon>
        <taxon>Bacillati</taxon>
        <taxon>Bacillota</taxon>
        <taxon>Bacilli</taxon>
        <taxon>Bacillales</taxon>
        <taxon>Paenibacillaceae</taxon>
        <taxon>Paenibacillus</taxon>
    </lineage>
</organism>
<keyword evidence="1" id="KW-1133">Transmembrane helix</keyword>
<dbReference type="RefSeq" id="WP_126141191.1">
    <property type="nucleotide sequence ID" value="NZ_RXHU01000027.1"/>
</dbReference>
<feature type="transmembrane region" description="Helical" evidence="1">
    <location>
        <begin position="85"/>
        <end position="102"/>
    </location>
</feature>
<evidence type="ECO:0000256" key="1">
    <source>
        <dbReference type="SAM" id="Phobius"/>
    </source>
</evidence>
<name>A0A430JFE4_9BACL</name>
<proteinExistence type="predicted"/>
<dbReference type="Proteomes" id="UP000276128">
    <property type="component" value="Unassembled WGS sequence"/>
</dbReference>
<feature type="transmembrane region" description="Helical" evidence="1">
    <location>
        <begin position="114"/>
        <end position="135"/>
    </location>
</feature>
<evidence type="ECO:0000313" key="2">
    <source>
        <dbReference type="EMBL" id="RTE09695.1"/>
    </source>
</evidence>
<keyword evidence="1" id="KW-0812">Transmembrane</keyword>
<protein>
    <submittedName>
        <fullName evidence="2">Uncharacterized protein</fullName>
    </submittedName>
</protein>
<accession>A0A430JFE4</accession>
<feature type="transmembrane region" description="Helical" evidence="1">
    <location>
        <begin position="12"/>
        <end position="41"/>
    </location>
</feature>
<dbReference type="OrthoDB" id="2615483at2"/>
<keyword evidence="1" id="KW-0472">Membrane</keyword>
<sequence>MSEGEQKRERKFHFIGVLIGLCIDNFGTLLTSGLIGSLFFADSTLSDSELQKLYDNVGLMLLLLVMGLSWTLFGSYMTARIARRAEIFNAAIIGVIGAGIGFDSMLTDQSVPLWYELLGFIAIVPVSMLGGYMALKKKRARLK</sequence>